<dbReference type="GO" id="GO:0006508">
    <property type="term" value="P:proteolysis"/>
    <property type="evidence" value="ECO:0007669"/>
    <property type="project" value="InterPro"/>
</dbReference>
<evidence type="ECO:0000313" key="3">
    <source>
        <dbReference type="EMBL" id="KAB0874330.1"/>
    </source>
</evidence>
<organism evidence="4 5">
    <name type="scientific">Cronobacter muytjensii</name>
    <dbReference type="NCBI Taxonomy" id="413501"/>
    <lineage>
        <taxon>Bacteria</taxon>
        <taxon>Pseudomonadati</taxon>
        <taxon>Pseudomonadota</taxon>
        <taxon>Gammaproteobacteria</taxon>
        <taxon>Enterobacterales</taxon>
        <taxon>Enterobacteriaceae</taxon>
        <taxon>Cronobacter</taxon>
    </lineage>
</organism>
<dbReference type="OrthoDB" id="31158at2"/>
<dbReference type="AlphaFoldDB" id="A0A2T7AYH5"/>
<dbReference type="PANTHER" id="PTHR22946">
    <property type="entry name" value="DIENELACTONE HYDROLASE DOMAIN-CONTAINING PROTEIN-RELATED"/>
    <property type="match status" value="1"/>
</dbReference>
<proteinExistence type="predicted"/>
<reference evidence="3 6" key="2">
    <citation type="submission" date="2019-08" db="EMBL/GenBank/DDBJ databases">
        <title>Prevalence, distribution, and phylogeny of type two toxin-antitoxin genes possessed by Cronobacter species where C. sakazakii homologs follow sequence type lineages.</title>
        <authorList>
            <person name="Finkelstein S."/>
            <person name="Negrete F."/>
            <person name="Jang H."/>
            <person name="Gopinath G.R."/>
            <person name="Tall B.D."/>
        </authorList>
    </citation>
    <scope>NUCLEOTIDE SEQUENCE [LARGE SCALE GENOMIC DNA]</scope>
    <source>
        <strain evidence="3 6">MOD1_GK1257</strain>
    </source>
</reference>
<name>A0A2T7AYH5_9ENTR</name>
<dbReference type="NCBIfam" id="NF007857">
    <property type="entry name" value="PRK10566.1"/>
    <property type="match status" value="1"/>
</dbReference>
<dbReference type="RefSeq" id="WP_075192340.1">
    <property type="nucleotide sequence ID" value="NZ_JADKNN010000054.1"/>
</dbReference>
<feature type="domain" description="Peptidase S9 prolyl oligopeptidase catalytic" evidence="2">
    <location>
        <begin position="87"/>
        <end position="240"/>
    </location>
</feature>
<dbReference type="InterPro" id="IPR029058">
    <property type="entry name" value="AB_hydrolase_fold"/>
</dbReference>
<comment type="caution">
    <text evidence="4">The sequence shown here is derived from an EMBL/GenBank/DDBJ whole genome shotgun (WGS) entry which is preliminary data.</text>
</comment>
<dbReference type="GO" id="GO:0052689">
    <property type="term" value="F:carboxylic ester hydrolase activity"/>
    <property type="evidence" value="ECO:0007669"/>
    <property type="project" value="UniProtKB-ARBA"/>
</dbReference>
<keyword evidence="1" id="KW-0378">Hydrolase</keyword>
<dbReference type="PANTHER" id="PTHR22946:SF9">
    <property type="entry name" value="POLYKETIDE TRANSFERASE AF380"/>
    <property type="match status" value="1"/>
</dbReference>
<dbReference type="InterPro" id="IPR001375">
    <property type="entry name" value="Peptidase_S9_cat"/>
</dbReference>
<evidence type="ECO:0000313" key="5">
    <source>
        <dbReference type="Proteomes" id="UP000244378"/>
    </source>
</evidence>
<dbReference type="EMBL" id="MSAE01000003">
    <property type="protein sequence ID" value="PUX17654.1"/>
    <property type="molecule type" value="Genomic_DNA"/>
</dbReference>
<protein>
    <submittedName>
        <fullName evidence="4">Esterase</fullName>
    </submittedName>
</protein>
<gene>
    <name evidence="4" type="ORF">AUN14_03020</name>
    <name evidence="3" type="ORF">FZI19_17660</name>
</gene>
<dbReference type="EMBL" id="WAGD01000063">
    <property type="protein sequence ID" value="KAB0874330.1"/>
    <property type="molecule type" value="Genomic_DNA"/>
</dbReference>
<dbReference type="GO" id="GO:0008236">
    <property type="term" value="F:serine-type peptidase activity"/>
    <property type="evidence" value="ECO:0007669"/>
    <property type="project" value="InterPro"/>
</dbReference>
<dbReference type="SUPFAM" id="SSF53474">
    <property type="entry name" value="alpha/beta-Hydrolases"/>
    <property type="match status" value="1"/>
</dbReference>
<accession>A0A2T7AYH5</accession>
<dbReference type="Pfam" id="PF00326">
    <property type="entry name" value="Peptidase_S9"/>
    <property type="match status" value="1"/>
</dbReference>
<evidence type="ECO:0000313" key="4">
    <source>
        <dbReference type="EMBL" id="PUX17654.1"/>
    </source>
</evidence>
<dbReference type="Proteomes" id="UP000469927">
    <property type="component" value="Unassembled WGS sequence"/>
</dbReference>
<sequence length="242" mass="26119">MIEISTRRFAGIEALHAAPAGADAVALPTVLFYHGFASSKTVYSYFAVALAQAGFRVVMPDAPDHGARFSGDAARRMTQFWHILHAAITEYPRLYDALREEGLVAEGKFAIGGASMGAMTALGIMTHHPEVRAVAALMGSSYFTSLSHTLFPPDAGEADAIRAALAPWDVDTQLTRVADRPLLLWHGEDDDVVPAAQSQRLADALRGRGLDAHLTCAWQAGVKHRITPEALEAAVAFFRRHC</sequence>
<dbReference type="Gene3D" id="3.40.50.1820">
    <property type="entry name" value="alpha/beta hydrolase"/>
    <property type="match status" value="1"/>
</dbReference>
<dbReference type="Pfam" id="PF03403">
    <property type="entry name" value="PAF-AH_p_II"/>
    <property type="match status" value="1"/>
</dbReference>
<evidence type="ECO:0000313" key="6">
    <source>
        <dbReference type="Proteomes" id="UP000469927"/>
    </source>
</evidence>
<keyword evidence="6" id="KW-1185">Reference proteome</keyword>
<reference evidence="4 5" key="1">
    <citation type="submission" date="2016-12" db="EMBL/GenBank/DDBJ databases">
        <title>Analysis of the Molecular Diversity Among Cronobacter Species Isolated from Filth Flies Using a Pan Genomic DNA Microarray.</title>
        <authorList>
            <person name="Pava-Ripoll M."/>
            <person name="Tall B."/>
            <person name="Farber J."/>
            <person name="Fanning S."/>
            <person name="Lehner A."/>
            <person name="Stephan R."/>
            <person name="Pagotto F."/>
            <person name="Iverson C."/>
            <person name="Ziobro G."/>
            <person name="Miller A."/>
            <person name="Pearson R."/>
            <person name="Yan Q."/>
            <person name="Kim M."/>
            <person name="Jeong S."/>
            <person name="Park J."/>
            <person name="Jun S."/>
            <person name="Choi H."/>
            <person name="Chung T."/>
            <person name="Yoo Y."/>
            <person name="Park E."/>
            <person name="Hwang S."/>
            <person name="Lee B."/>
            <person name="Sathyamoorthy V."/>
            <person name="Carter L."/>
            <person name="Mammel M."/>
            <person name="Jackson S."/>
            <person name="Kothary M."/>
            <person name="Patel I."/>
            <person name="Grim C."/>
            <person name="Gopinath G."/>
            <person name="Gangiredla J."/>
            <person name="Chase H."/>
        </authorList>
    </citation>
    <scope>NUCLEOTIDE SEQUENCE [LARGE SCALE GENOMIC DNA]</scope>
    <source>
        <strain evidence="4 5">MOD1-Md1s</strain>
    </source>
</reference>
<dbReference type="InterPro" id="IPR050261">
    <property type="entry name" value="FrsA_esterase"/>
</dbReference>
<evidence type="ECO:0000256" key="1">
    <source>
        <dbReference type="ARBA" id="ARBA00022801"/>
    </source>
</evidence>
<evidence type="ECO:0000259" key="2">
    <source>
        <dbReference type="Pfam" id="PF00326"/>
    </source>
</evidence>
<dbReference type="Proteomes" id="UP000244378">
    <property type="component" value="Unassembled WGS sequence"/>
</dbReference>